<dbReference type="PANTHER" id="PTHR11732">
    <property type="entry name" value="ALDO/KETO REDUCTASE"/>
    <property type="match status" value="1"/>
</dbReference>
<comment type="similarity">
    <text evidence="1">Belongs to the aldo/keto reductase family.</text>
</comment>
<evidence type="ECO:0000313" key="5">
    <source>
        <dbReference type="Proteomes" id="UP000029558"/>
    </source>
</evidence>
<keyword evidence="3 4" id="KW-0560">Oxidoreductase</keyword>
<dbReference type="Pfam" id="PF00248">
    <property type="entry name" value="Aldo_ket_red"/>
    <property type="match status" value="1"/>
</dbReference>
<protein>
    <submittedName>
        <fullName evidence="4">Alcohol dehydrogenase</fullName>
        <ecNumber evidence="4">1.1.1.21</ecNumber>
    </submittedName>
</protein>
<dbReference type="SUPFAM" id="SSF51430">
    <property type="entry name" value="NAD(P)-linked oxidoreductase"/>
    <property type="match status" value="1"/>
</dbReference>
<dbReference type="PRINTS" id="PR00069">
    <property type="entry name" value="ALDKETRDTASE"/>
</dbReference>
<name>A0A1L6T9U4_PISSA</name>
<dbReference type="EMBL" id="CP012508">
    <property type="protein sequence ID" value="ALB21998.1"/>
    <property type="molecule type" value="Genomic_DNA"/>
</dbReference>
<dbReference type="FunFam" id="3.20.20.100:FF:000006">
    <property type="entry name" value="Aldo-keto reductase family 1 member A1"/>
    <property type="match status" value="1"/>
</dbReference>
<sequence>MLNFELSNGDKVPEVGMGTWLASDAEVFASVKQALECGYRHIDCAPIYLNEKAVGQSLKDSLGSRLLSRDELWVTSKLWNSFHEPEKVVGALKKSLFDLQLDYLDLYLMHWPVALKSTVGLNIAETADDFLSLEQVPLTATWQAMEELVKQGLVKNLGVSNFSISKLKMLQSQVSIPPVVNQVESHPYLVQDDLVKFCQSHNIHVTAYAPLGSGGRPEHFKEQDEPTVTVLANTSIHDIAKKYSLTVGQVILQWQLQRGVSVIPKSSNVMRMQENLAVIDALELEYSDIAVINGLDRAYRYYVGSTWTCDGSPYVADTFWC</sequence>
<evidence type="ECO:0000256" key="2">
    <source>
        <dbReference type="ARBA" id="ARBA00022857"/>
    </source>
</evidence>
<gene>
    <name evidence="4" type="ORF">KU39_815</name>
</gene>
<dbReference type="InterPro" id="IPR023210">
    <property type="entry name" value="NADP_OxRdtase_dom"/>
</dbReference>
<dbReference type="Proteomes" id="UP000029558">
    <property type="component" value="Chromosome"/>
</dbReference>
<dbReference type="PROSITE" id="PS00798">
    <property type="entry name" value="ALDOKETO_REDUCTASE_1"/>
    <property type="match status" value="1"/>
</dbReference>
<dbReference type="InterPro" id="IPR020471">
    <property type="entry name" value="AKR"/>
</dbReference>
<organism evidence="4 5">
    <name type="scientific">Piscirickettsia salmonis</name>
    <dbReference type="NCBI Taxonomy" id="1238"/>
    <lineage>
        <taxon>Bacteria</taxon>
        <taxon>Pseudomonadati</taxon>
        <taxon>Pseudomonadota</taxon>
        <taxon>Gammaproteobacteria</taxon>
        <taxon>Thiotrichales</taxon>
        <taxon>Piscirickettsiaceae</taxon>
        <taxon>Piscirickettsia</taxon>
    </lineage>
</organism>
<keyword evidence="2" id="KW-0521">NADP</keyword>
<evidence type="ECO:0000256" key="3">
    <source>
        <dbReference type="ARBA" id="ARBA00023002"/>
    </source>
</evidence>
<evidence type="ECO:0000313" key="4">
    <source>
        <dbReference type="EMBL" id="ALB21998.1"/>
    </source>
</evidence>
<dbReference type="PROSITE" id="PS00062">
    <property type="entry name" value="ALDOKETO_REDUCTASE_2"/>
    <property type="match status" value="1"/>
</dbReference>
<reference evidence="4 5" key="1">
    <citation type="journal article" date="2014" name="Genome Announc.">
        <title>Comparative Genome Analysis of Two Isolates of the Fish Pathogen Piscirickettsia salmonis from Different Hosts Reveals Major Differences in Virulence-Associated Secretion Systems.</title>
        <authorList>
            <person name="Bohle H."/>
            <person name="Henriquez P."/>
            <person name="Grothusen H."/>
            <person name="Navas E."/>
            <person name="Sandoval A."/>
            <person name="Bustamante F."/>
            <person name="Bustos P."/>
            <person name="Mancilla M."/>
        </authorList>
    </citation>
    <scope>NUCLEOTIDE SEQUENCE [LARGE SCALE GENOMIC DNA]</scope>
    <source>
        <strain evidence="5">B1-32597</strain>
    </source>
</reference>
<dbReference type="PIRSF" id="PIRSF000097">
    <property type="entry name" value="AKR"/>
    <property type="match status" value="1"/>
</dbReference>
<dbReference type="RefSeq" id="WP_017377295.1">
    <property type="nucleotide sequence ID" value="NZ_CP012508.1"/>
</dbReference>
<dbReference type="AlphaFoldDB" id="A0A1L6T9U4"/>
<dbReference type="OrthoDB" id="9804790at2"/>
<proteinExistence type="inferred from homology"/>
<dbReference type="GO" id="GO:0016491">
    <property type="term" value="F:oxidoreductase activity"/>
    <property type="evidence" value="ECO:0007669"/>
    <property type="project" value="UniProtKB-KW"/>
</dbReference>
<dbReference type="PROSITE" id="PS00063">
    <property type="entry name" value="ALDOKETO_REDUCTASE_3"/>
    <property type="match status" value="1"/>
</dbReference>
<dbReference type="InterPro" id="IPR018170">
    <property type="entry name" value="Aldo/ket_reductase_CS"/>
</dbReference>
<accession>A0A1L6T9U4</accession>
<dbReference type="InterPro" id="IPR036812">
    <property type="entry name" value="NAD(P)_OxRdtase_dom_sf"/>
</dbReference>
<dbReference type="Gene3D" id="3.20.20.100">
    <property type="entry name" value="NADP-dependent oxidoreductase domain"/>
    <property type="match status" value="1"/>
</dbReference>
<dbReference type="EC" id="1.1.1.21" evidence="4"/>
<evidence type="ECO:0000256" key="1">
    <source>
        <dbReference type="ARBA" id="ARBA00007905"/>
    </source>
</evidence>